<dbReference type="GO" id="GO:0015109">
    <property type="term" value="F:chromate transmembrane transporter activity"/>
    <property type="evidence" value="ECO:0007669"/>
    <property type="project" value="InterPro"/>
</dbReference>
<feature type="transmembrane region" description="Helical" evidence="7">
    <location>
        <begin position="313"/>
        <end position="334"/>
    </location>
</feature>
<dbReference type="PANTHER" id="PTHR33567:SF3">
    <property type="entry name" value="CHROMATE ION TRANSPORTER (EUROFUNG)"/>
    <property type="match status" value="1"/>
</dbReference>
<feature type="transmembrane region" description="Helical" evidence="7">
    <location>
        <begin position="251"/>
        <end position="268"/>
    </location>
</feature>
<evidence type="ECO:0008006" key="10">
    <source>
        <dbReference type="Google" id="ProtNLM"/>
    </source>
</evidence>
<keyword evidence="6 7" id="KW-0472">Membrane</keyword>
<sequence>MIEMQSLSSQTGKTKFSLLIDASKTLSYKELLNLSCRFAVFDIKTLSASLYGQFKEVFVIKAQAVTESQVDEIISLVDFIPGATTSQMMVALGTIAKKNALGGIVALIGFAGPGAVLLAILGFIYSKYPDPKDLNILIFLAIQGIKASTVALILQLMIQMAMQSIKSRIHMSLSVLSAVLLVAYQQSYVLILTMMMGGILTIMLEYDAENTIGRSTFIKEQTVTPVITTDPKLINIKNSHKISQLLGNKSFYLYIIFLIALLYFNSAYKSMILDISLSFYNIGTFMIGGTPITLPFMYAETVLNPLYINEDAFWLGFGLAAALPGPYLNFAIFLGTHSMGFSGGVCCWMAIFVPSILQIWGLLPHWANFKTNVYMTRFKEGVISVAIGFLATTVYYSWVDACKYDMSTATVITFLSLIYVSLLNFNSPAVISLGAALFITRYLALWYYRELDPSIFQV</sequence>
<keyword evidence="4 7" id="KW-0812">Transmembrane</keyword>
<feature type="transmembrane region" description="Helical" evidence="7">
    <location>
        <begin position="100"/>
        <end position="124"/>
    </location>
</feature>
<dbReference type="PIRSF" id="PIRSF004810">
    <property type="entry name" value="ChrA"/>
    <property type="match status" value="1"/>
</dbReference>
<evidence type="ECO:0000313" key="8">
    <source>
        <dbReference type="EMBL" id="CAD8102060.1"/>
    </source>
</evidence>
<dbReference type="AlphaFoldDB" id="A0A8S1PFJ5"/>
<feature type="transmembrane region" description="Helical" evidence="7">
    <location>
        <begin position="280"/>
        <end position="298"/>
    </location>
</feature>
<evidence type="ECO:0000256" key="2">
    <source>
        <dbReference type="ARBA" id="ARBA00005262"/>
    </source>
</evidence>
<dbReference type="InterPro" id="IPR014047">
    <property type="entry name" value="Chr_Tranpt_l_chain"/>
</dbReference>
<feature type="transmembrane region" description="Helical" evidence="7">
    <location>
        <begin position="381"/>
        <end position="399"/>
    </location>
</feature>
<comment type="similarity">
    <text evidence="2">Belongs to the chromate ion transporter (CHR) (TC 2.A.51) family.</text>
</comment>
<dbReference type="Proteomes" id="UP000692954">
    <property type="component" value="Unassembled WGS sequence"/>
</dbReference>
<evidence type="ECO:0000313" key="9">
    <source>
        <dbReference type="Proteomes" id="UP000692954"/>
    </source>
</evidence>
<keyword evidence="9" id="KW-1185">Reference proteome</keyword>
<organism evidence="8 9">
    <name type="scientific">Paramecium sonneborni</name>
    <dbReference type="NCBI Taxonomy" id="65129"/>
    <lineage>
        <taxon>Eukaryota</taxon>
        <taxon>Sar</taxon>
        <taxon>Alveolata</taxon>
        <taxon>Ciliophora</taxon>
        <taxon>Intramacronucleata</taxon>
        <taxon>Oligohymenophorea</taxon>
        <taxon>Peniculida</taxon>
        <taxon>Parameciidae</taxon>
        <taxon>Paramecium</taxon>
    </lineage>
</organism>
<dbReference type="InterPro" id="IPR003370">
    <property type="entry name" value="Chromate_transpt"/>
</dbReference>
<feature type="transmembrane region" description="Helical" evidence="7">
    <location>
        <begin position="406"/>
        <end position="423"/>
    </location>
</feature>
<protein>
    <recommendedName>
        <fullName evidence="10">Chromate transporter</fullName>
    </recommendedName>
</protein>
<evidence type="ECO:0000256" key="6">
    <source>
        <dbReference type="ARBA" id="ARBA00023136"/>
    </source>
</evidence>
<feature type="transmembrane region" description="Helical" evidence="7">
    <location>
        <begin position="341"/>
        <end position="361"/>
    </location>
</feature>
<evidence type="ECO:0000256" key="1">
    <source>
        <dbReference type="ARBA" id="ARBA00004651"/>
    </source>
</evidence>
<evidence type="ECO:0000256" key="7">
    <source>
        <dbReference type="SAM" id="Phobius"/>
    </source>
</evidence>
<name>A0A8S1PFJ5_9CILI</name>
<proteinExistence type="inferred from homology"/>
<keyword evidence="5 7" id="KW-1133">Transmembrane helix</keyword>
<reference evidence="8" key="1">
    <citation type="submission" date="2021-01" db="EMBL/GenBank/DDBJ databases">
        <authorList>
            <consortium name="Genoscope - CEA"/>
            <person name="William W."/>
        </authorList>
    </citation>
    <scope>NUCLEOTIDE SEQUENCE</scope>
</reference>
<comment type="caution">
    <text evidence="8">The sequence shown here is derived from an EMBL/GenBank/DDBJ whole genome shotgun (WGS) entry which is preliminary data.</text>
</comment>
<evidence type="ECO:0000256" key="5">
    <source>
        <dbReference type="ARBA" id="ARBA00022989"/>
    </source>
</evidence>
<gene>
    <name evidence="8" type="ORF">PSON_ATCC_30995.1.T0770064</name>
</gene>
<feature type="transmembrane region" description="Helical" evidence="7">
    <location>
        <begin position="136"/>
        <end position="158"/>
    </location>
</feature>
<accession>A0A8S1PFJ5</accession>
<dbReference type="PANTHER" id="PTHR33567">
    <property type="entry name" value="CHROMATE ION TRANSPORTER (EUROFUNG)"/>
    <property type="match status" value="1"/>
</dbReference>
<dbReference type="Pfam" id="PF02417">
    <property type="entry name" value="Chromate_transp"/>
    <property type="match status" value="2"/>
</dbReference>
<comment type="subcellular location">
    <subcellularLocation>
        <location evidence="1">Cell membrane</location>
        <topology evidence="1">Multi-pass membrane protein</topology>
    </subcellularLocation>
</comment>
<keyword evidence="3" id="KW-1003">Cell membrane</keyword>
<evidence type="ECO:0000256" key="3">
    <source>
        <dbReference type="ARBA" id="ARBA00022475"/>
    </source>
</evidence>
<feature type="transmembrane region" description="Helical" evidence="7">
    <location>
        <begin position="179"/>
        <end position="204"/>
    </location>
</feature>
<dbReference type="EMBL" id="CAJJDN010000077">
    <property type="protein sequence ID" value="CAD8102060.1"/>
    <property type="molecule type" value="Genomic_DNA"/>
</dbReference>
<dbReference type="OrthoDB" id="2160638at2759"/>
<evidence type="ECO:0000256" key="4">
    <source>
        <dbReference type="ARBA" id="ARBA00022692"/>
    </source>
</evidence>
<dbReference type="GO" id="GO:0005886">
    <property type="term" value="C:plasma membrane"/>
    <property type="evidence" value="ECO:0007669"/>
    <property type="project" value="UniProtKB-SubCell"/>
</dbReference>